<dbReference type="RefSeq" id="XP_033571103.1">
    <property type="nucleotide sequence ID" value="XM_033726024.1"/>
</dbReference>
<dbReference type="CDD" id="cd09917">
    <property type="entry name" value="F-box_SF"/>
    <property type="match status" value="1"/>
</dbReference>
<reference evidence="2 4" key="1">
    <citation type="journal article" date="2020" name="Stud. Mycol.">
        <title>101 Dothideomycetes genomes: a test case for predicting lifestyles and emergence of pathogens.</title>
        <authorList>
            <person name="Haridas S."/>
            <person name="Albert R."/>
            <person name="Binder M."/>
            <person name="Bloem J."/>
            <person name="Labutti K."/>
            <person name="Salamov A."/>
            <person name="Andreopoulos B."/>
            <person name="Baker S."/>
            <person name="Barry K."/>
            <person name="Bills G."/>
            <person name="Bluhm B."/>
            <person name="Cannon C."/>
            <person name="Castanera R."/>
            <person name="Culley D."/>
            <person name="Daum C."/>
            <person name="Ezra D."/>
            <person name="Gonzalez J."/>
            <person name="Henrissat B."/>
            <person name="Kuo A."/>
            <person name="Liang C."/>
            <person name="Lipzen A."/>
            <person name="Lutzoni F."/>
            <person name="Magnuson J."/>
            <person name="Mondo S."/>
            <person name="Nolan M."/>
            <person name="Ohm R."/>
            <person name="Pangilinan J."/>
            <person name="Park H.-J."/>
            <person name="Ramirez L."/>
            <person name="Alfaro M."/>
            <person name="Sun H."/>
            <person name="Tritt A."/>
            <person name="Yoshinaga Y."/>
            <person name="Zwiers L.-H."/>
            <person name="Turgeon B."/>
            <person name="Goodwin S."/>
            <person name="Spatafora J."/>
            <person name="Crous P."/>
            <person name="Grigoriev I."/>
        </authorList>
    </citation>
    <scope>NUCLEOTIDE SEQUENCE</scope>
    <source>
        <strain evidence="2 4">CBS 304.34</strain>
    </source>
</reference>
<dbReference type="GeneID" id="54466917"/>
<sequence>MEITGCKHFADQEGQLLSTTAKLSDTFPPTQTFIASLPVELVRMVCNNLDPSDIMSFRRTNKRFGEIGVEHLIPRVSFHLSPASFSRLDTITSHPVLRKHVKEMHFNGQCFTCPTSYWETNGSLFLKEVNWDIYHQEARYKKDPGCDFECTEDGSWSFEEVLLADGADDTLLMAQFDAFAQMLFDTNNPEFLNKYLSERSNERSNKPRFTGVVEPFFREGCSSMEIRKVLQDLSQRVKEHREMEYDIFGSEPSWSFYGGDKSLNASGMYAGVQQLNALLAGCHEAGTRLNSLEVEAVSWRFFAQPVEAFGRGALSLLSKLKMRVVVSTLHDNDIIFDESDECRRQLGHGIMHRFLRDMPLLKDLDLTILNHFGGDFLLKNIVGNITWPRLQSLVLRHIVTEEETLVSLLDRHMVTLKHLSLCDIALTEGEWRSAWRKVRCLVATYGLDNLHIGNWNRFVTRHLENGDYVRLYQRWREAKVLGFVEATRMLHQYLIKGEGSIDEPVWQYTRAL</sequence>
<dbReference type="InterPro" id="IPR036047">
    <property type="entry name" value="F-box-like_dom_sf"/>
</dbReference>
<protein>
    <recommendedName>
        <fullName evidence="1">F-box domain-containing protein</fullName>
    </recommendedName>
</protein>
<proteinExistence type="predicted"/>
<dbReference type="PROSITE" id="PS50181">
    <property type="entry name" value="FBOX"/>
    <property type="match status" value="1"/>
</dbReference>
<accession>A0A6A6Y6A3</accession>
<dbReference type="EMBL" id="MU003714">
    <property type="protein sequence ID" value="KAF2804139.1"/>
    <property type="molecule type" value="Genomic_DNA"/>
</dbReference>
<evidence type="ECO:0000259" key="1">
    <source>
        <dbReference type="PROSITE" id="PS50181"/>
    </source>
</evidence>
<dbReference type="Pfam" id="PF00646">
    <property type="entry name" value="F-box"/>
    <property type="match status" value="1"/>
</dbReference>
<dbReference type="AlphaFoldDB" id="A0A6A6Y6A3"/>
<evidence type="ECO:0000313" key="3">
    <source>
        <dbReference type="Proteomes" id="UP000504636"/>
    </source>
</evidence>
<dbReference type="SUPFAM" id="SSF81383">
    <property type="entry name" value="F-box domain"/>
    <property type="match status" value="1"/>
</dbReference>
<name>A0A6A6Y6A3_9PEZI</name>
<evidence type="ECO:0000313" key="4">
    <source>
        <dbReference type="RefSeq" id="XP_033571103.1"/>
    </source>
</evidence>
<dbReference type="Proteomes" id="UP000504636">
    <property type="component" value="Unplaced"/>
</dbReference>
<dbReference type="OrthoDB" id="5422579at2759"/>
<organism evidence="2">
    <name type="scientific">Mytilinidion resinicola</name>
    <dbReference type="NCBI Taxonomy" id="574789"/>
    <lineage>
        <taxon>Eukaryota</taxon>
        <taxon>Fungi</taxon>
        <taxon>Dikarya</taxon>
        <taxon>Ascomycota</taxon>
        <taxon>Pezizomycotina</taxon>
        <taxon>Dothideomycetes</taxon>
        <taxon>Pleosporomycetidae</taxon>
        <taxon>Mytilinidiales</taxon>
        <taxon>Mytilinidiaceae</taxon>
        <taxon>Mytilinidion</taxon>
    </lineage>
</organism>
<keyword evidence="3" id="KW-1185">Reference proteome</keyword>
<reference evidence="4" key="2">
    <citation type="submission" date="2020-04" db="EMBL/GenBank/DDBJ databases">
        <authorList>
            <consortium name="NCBI Genome Project"/>
        </authorList>
    </citation>
    <scope>NUCLEOTIDE SEQUENCE</scope>
    <source>
        <strain evidence="4">CBS 304.34</strain>
    </source>
</reference>
<gene>
    <name evidence="2 4" type="ORF">BDZ99DRAFT_525731</name>
</gene>
<dbReference type="InterPro" id="IPR001810">
    <property type="entry name" value="F-box_dom"/>
</dbReference>
<feature type="domain" description="F-box" evidence="1">
    <location>
        <begin position="31"/>
        <end position="67"/>
    </location>
</feature>
<reference evidence="4" key="3">
    <citation type="submission" date="2025-04" db="UniProtKB">
        <authorList>
            <consortium name="RefSeq"/>
        </authorList>
    </citation>
    <scope>IDENTIFICATION</scope>
    <source>
        <strain evidence="4">CBS 304.34</strain>
    </source>
</reference>
<evidence type="ECO:0000313" key="2">
    <source>
        <dbReference type="EMBL" id="KAF2804139.1"/>
    </source>
</evidence>